<reference evidence="7" key="1">
    <citation type="submission" date="2016-10" db="EMBL/GenBank/DDBJ databases">
        <authorList>
            <person name="Varghese N."/>
            <person name="Submissions S."/>
        </authorList>
    </citation>
    <scope>NUCLEOTIDE SEQUENCE [LARGE SCALE GENOMIC DNA]</scope>
    <source>
        <strain evidence="7">CGMCC 1.6963</strain>
    </source>
</reference>
<dbReference type="EMBL" id="FOHB01000007">
    <property type="protein sequence ID" value="SES43225.1"/>
    <property type="molecule type" value="Genomic_DNA"/>
</dbReference>
<keyword evidence="7" id="KW-1185">Reference proteome</keyword>
<gene>
    <name evidence="6" type="ORF">SAMN05216199_3590</name>
</gene>
<keyword evidence="3" id="KW-0328">Glycosyltransferase</keyword>
<dbReference type="STRING" id="587636.SAMN05216199_3590"/>
<sequence>MGSRVSVIVLGYGPEPYLEHCLDAIASELPADGEIVLVDNGVGPRPAGSAPFPGQVRIVGDGANLGFAGGCDLGAARATGDVLVFANSDAIVRPGSLAPLVGVAEAAEVGIASGSLRLADAPDLINSAGNPLHFLGLTWAGGCGEPASRHATACDVAVCTGGFFAVRREVWEALGGFDPTYFAYHEDTDLSVRCWLAGWRVRYVPEAVADHHYDFGRNPRKMYLLERNRLLTVLTDYPSGLLLAVAPALLVTEPLFLVLAVLQGWPRQKLEAWGWALSHLSLVRHRRRRVQRAVRRGPDVVALRMAARIEPPMVSPPPGMGLVNLALSAYWRVALRTLLRGTGTPGSAEAPGPTPGSTLTPGSPT</sequence>
<feature type="compositionally biased region" description="Low complexity" evidence="5">
    <location>
        <begin position="355"/>
        <end position="365"/>
    </location>
</feature>
<accession>A0A1H9XAR5</accession>
<comment type="pathway">
    <text evidence="1">Cell wall biogenesis; cell wall polysaccharide biosynthesis.</text>
</comment>
<name>A0A1H9XAR5_9MICO</name>
<evidence type="ECO:0000256" key="3">
    <source>
        <dbReference type="ARBA" id="ARBA00022676"/>
    </source>
</evidence>
<dbReference type="SUPFAM" id="SSF53448">
    <property type="entry name" value="Nucleotide-diphospho-sugar transferases"/>
    <property type="match status" value="1"/>
</dbReference>
<comment type="similarity">
    <text evidence="2">Belongs to the glycosyltransferase 2 family.</text>
</comment>
<evidence type="ECO:0000256" key="5">
    <source>
        <dbReference type="SAM" id="MobiDB-lite"/>
    </source>
</evidence>
<evidence type="ECO:0000256" key="4">
    <source>
        <dbReference type="ARBA" id="ARBA00022679"/>
    </source>
</evidence>
<dbReference type="PANTHER" id="PTHR43179">
    <property type="entry name" value="RHAMNOSYLTRANSFERASE WBBL"/>
    <property type="match status" value="1"/>
</dbReference>
<evidence type="ECO:0000256" key="2">
    <source>
        <dbReference type="ARBA" id="ARBA00006739"/>
    </source>
</evidence>
<organism evidence="6 7">
    <name type="scientific">Pedococcus cremeus</name>
    <dbReference type="NCBI Taxonomy" id="587636"/>
    <lineage>
        <taxon>Bacteria</taxon>
        <taxon>Bacillati</taxon>
        <taxon>Actinomycetota</taxon>
        <taxon>Actinomycetes</taxon>
        <taxon>Micrococcales</taxon>
        <taxon>Intrasporangiaceae</taxon>
        <taxon>Pedococcus</taxon>
    </lineage>
</organism>
<dbReference type="InterPro" id="IPR029044">
    <property type="entry name" value="Nucleotide-diphossugar_trans"/>
</dbReference>
<protein>
    <submittedName>
        <fullName evidence="6">Glycosyltransferase, GT2 family</fullName>
    </submittedName>
</protein>
<dbReference type="AlphaFoldDB" id="A0A1H9XAR5"/>
<dbReference type="Proteomes" id="UP000199019">
    <property type="component" value="Unassembled WGS sequence"/>
</dbReference>
<dbReference type="Gene3D" id="3.90.550.10">
    <property type="entry name" value="Spore Coat Polysaccharide Biosynthesis Protein SpsA, Chain A"/>
    <property type="match status" value="1"/>
</dbReference>
<evidence type="ECO:0000313" key="7">
    <source>
        <dbReference type="Proteomes" id="UP000199019"/>
    </source>
</evidence>
<dbReference type="GO" id="GO:0016757">
    <property type="term" value="F:glycosyltransferase activity"/>
    <property type="evidence" value="ECO:0007669"/>
    <property type="project" value="UniProtKB-KW"/>
</dbReference>
<feature type="region of interest" description="Disordered" evidence="5">
    <location>
        <begin position="342"/>
        <end position="365"/>
    </location>
</feature>
<dbReference type="RefSeq" id="WP_245735878.1">
    <property type="nucleotide sequence ID" value="NZ_FOHB01000007.1"/>
</dbReference>
<evidence type="ECO:0000313" key="6">
    <source>
        <dbReference type="EMBL" id="SES43225.1"/>
    </source>
</evidence>
<evidence type="ECO:0000256" key="1">
    <source>
        <dbReference type="ARBA" id="ARBA00004776"/>
    </source>
</evidence>
<dbReference type="CDD" id="cd04186">
    <property type="entry name" value="GT_2_like_c"/>
    <property type="match status" value="1"/>
</dbReference>
<dbReference type="Pfam" id="PF13641">
    <property type="entry name" value="Glyco_tranf_2_3"/>
    <property type="match status" value="1"/>
</dbReference>
<keyword evidence="4 6" id="KW-0808">Transferase</keyword>
<dbReference type="PANTHER" id="PTHR43179:SF12">
    <property type="entry name" value="GALACTOFURANOSYLTRANSFERASE GLFT2"/>
    <property type="match status" value="1"/>
</dbReference>
<proteinExistence type="inferred from homology"/>